<dbReference type="GO" id="GO:0030288">
    <property type="term" value="C:outer membrane-bounded periplasmic space"/>
    <property type="evidence" value="ECO:0007669"/>
    <property type="project" value="TreeGrafter"/>
</dbReference>
<evidence type="ECO:0000313" key="8">
    <source>
        <dbReference type="EMBL" id="ARK29116.1"/>
    </source>
</evidence>
<dbReference type="EMBL" id="CP020814">
    <property type="protein sequence ID" value="ARK29116.1"/>
    <property type="molecule type" value="Genomic_DNA"/>
</dbReference>
<organism evidence="8 9">
    <name type="scientific">Halalkalibacter krulwichiae</name>
    <dbReference type="NCBI Taxonomy" id="199441"/>
    <lineage>
        <taxon>Bacteria</taxon>
        <taxon>Bacillati</taxon>
        <taxon>Bacillota</taxon>
        <taxon>Bacilli</taxon>
        <taxon>Bacillales</taxon>
        <taxon>Bacillaceae</taxon>
        <taxon>Halalkalibacter</taxon>
    </lineage>
</organism>
<evidence type="ECO:0000256" key="6">
    <source>
        <dbReference type="SAM" id="SignalP"/>
    </source>
</evidence>
<feature type="region of interest" description="Disordered" evidence="5">
    <location>
        <begin position="26"/>
        <end position="46"/>
    </location>
</feature>
<dbReference type="PANTHER" id="PTHR30532">
    <property type="entry name" value="IRON III DICITRATE-BINDING PERIPLASMIC PROTEIN"/>
    <property type="match status" value="1"/>
</dbReference>
<dbReference type="KEGG" id="bkw:BkAM31D_04200"/>
<dbReference type="RefSeq" id="WP_066156019.1">
    <property type="nucleotide sequence ID" value="NZ_CP020814.1"/>
</dbReference>
<dbReference type="PANTHER" id="PTHR30532:SF28">
    <property type="entry name" value="PETROBACTIN-BINDING PROTEIN YCLQ"/>
    <property type="match status" value="1"/>
</dbReference>
<evidence type="ECO:0000256" key="4">
    <source>
        <dbReference type="ARBA" id="ARBA00022729"/>
    </source>
</evidence>
<name>A0A1X9M6R2_9BACI</name>
<keyword evidence="3" id="KW-0813">Transport</keyword>
<feature type="chain" id="PRO_5039081468" evidence="6">
    <location>
        <begin position="21"/>
        <end position="328"/>
    </location>
</feature>
<gene>
    <name evidence="8" type="primary">yclQ_1</name>
    <name evidence="8" type="ORF">BkAM31D_04200</name>
</gene>
<evidence type="ECO:0000256" key="1">
    <source>
        <dbReference type="ARBA" id="ARBA00004193"/>
    </source>
</evidence>
<dbReference type="Proteomes" id="UP000193006">
    <property type="component" value="Chromosome"/>
</dbReference>
<dbReference type="InterPro" id="IPR033870">
    <property type="entry name" value="FatB"/>
</dbReference>
<dbReference type="GO" id="GO:0005886">
    <property type="term" value="C:plasma membrane"/>
    <property type="evidence" value="ECO:0007669"/>
    <property type="project" value="UniProtKB-SubCell"/>
</dbReference>
<feature type="signal peptide" evidence="6">
    <location>
        <begin position="1"/>
        <end position="20"/>
    </location>
</feature>
<comment type="similarity">
    <text evidence="2">Belongs to the bacterial solute-binding protein 8 family.</text>
</comment>
<feature type="compositionally biased region" description="Acidic residues" evidence="5">
    <location>
        <begin position="37"/>
        <end position="46"/>
    </location>
</feature>
<dbReference type="STRING" id="199441.BkAM31D_04200"/>
<feature type="domain" description="Fe/B12 periplasmic-binding" evidence="7">
    <location>
        <begin position="68"/>
        <end position="328"/>
    </location>
</feature>
<dbReference type="PROSITE" id="PS51257">
    <property type="entry name" value="PROKAR_LIPOPROTEIN"/>
    <property type="match status" value="1"/>
</dbReference>
<dbReference type="SUPFAM" id="SSF53807">
    <property type="entry name" value="Helical backbone' metal receptor"/>
    <property type="match status" value="1"/>
</dbReference>
<comment type="subcellular location">
    <subcellularLocation>
        <location evidence="1">Cell membrane</location>
        <topology evidence="1">Lipid-anchor</topology>
    </subcellularLocation>
</comment>
<evidence type="ECO:0000259" key="7">
    <source>
        <dbReference type="PROSITE" id="PS50983"/>
    </source>
</evidence>
<evidence type="ECO:0000256" key="2">
    <source>
        <dbReference type="ARBA" id="ARBA00008814"/>
    </source>
</evidence>
<accession>A0A1X9M6R2</accession>
<dbReference type="InterPro" id="IPR051313">
    <property type="entry name" value="Bact_iron-sidero_bind"/>
</dbReference>
<dbReference type="AlphaFoldDB" id="A0A1X9M6R2"/>
<dbReference type="Gene3D" id="3.40.50.1980">
    <property type="entry name" value="Nitrogenase molybdenum iron protein domain"/>
    <property type="match status" value="2"/>
</dbReference>
<sequence precursor="true">MKKSLLFVLMTGLLALFIAACSSETSTEPENGTQEEPAAEAETVNEEDAEITVTHQFGETVVPKNPESVVVFDLGVLDVLETLEVDAVTGIGEPSGGLPEYLAAFGGEYEGAGTLHEPDFEKVYDLQPDLIIISGRAQEAYDELSEIAPTLFMAVDTANYIESMTDNVTLLAEIFGKEAEAEEELAQISESLDSLQEEASTNDTEGLIILANDGSISAYGPGSRFGILHNEFGVKAVDENIEVSNHGQNISFEYIAEKNPEYLFVVDRGAIVGGESSAQQTIENEVVKTTQAYESGNIIYLDPVYWYITSGGLTSTVGMIDEVSAALQ</sequence>
<dbReference type="Pfam" id="PF01497">
    <property type="entry name" value="Peripla_BP_2"/>
    <property type="match status" value="1"/>
</dbReference>
<evidence type="ECO:0000256" key="3">
    <source>
        <dbReference type="ARBA" id="ARBA00022448"/>
    </source>
</evidence>
<keyword evidence="4 6" id="KW-0732">Signal</keyword>
<protein>
    <submittedName>
        <fullName evidence="8">Putative ABC transporter solute-binding protein YclQ</fullName>
    </submittedName>
</protein>
<dbReference type="GO" id="GO:1901678">
    <property type="term" value="P:iron coordination entity transport"/>
    <property type="evidence" value="ECO:0007669"/>
    <property type="project" value="UniProtKB-ARBA"/>
</dbReference>
<dbReference type="CDD" id="cd01140">
    <property type="entry name" value="FatB"/>
    <property type="match status" value="1"/>
</dbReference>
<dbReference type="PROSITE" id="PS50983">
    <property type="entry name" value="FE_B12_PBP"/>
    <property type="match status" value="1"/>
</dbReference>
<proteinExistence type="inferred from homology"/>
<keyword evidence="9" id="KW-1185">Reference proteome</keyword>
<reference evidence="8 9" key="1">
    <citation type="submission" date="2017-04" db="EMBL/GenBank/DDBJ databases">
        <title>Bacillus krulwichiae AM31D Genome sequencing and assembly.</title>
        <authorList>
            <person name="Krulwich T.A."/>
            <person name="Anastor L."/>
            <person name="Ehrlich R."/>
            <person name="Ehrlich G.D."/>
            <person name="Janto B."/>
        </authorList>
    </citation>
    <scope>NUCLEOTIDE SEQUENCE [LARGE SCALE GENOMIC DNA]</scope>
    <source>
        <strain evidence="8 9">AM31D</strain>
    </source>
</reference>
<evidence type="ECO:0000313" key="9">
    <source>
        <dbReference type="Proteomes" id="UP000193006"/>
    </source>
</evidence>
<evidence type="ECO:0000256" key="5">
    <source>
        <dbReference type="SAM" id="MobiDB-lite"/>
    </source>
</evidence>
<dbReference type="InterPro" id="IPR002491">
    <property type="entry name" value="ABC_transptr_periplasmic_BD"/>
</dbReference>